<dbReference type="PANTHER" id="PTHR33116:SF76">
    <property type="entry name" value="DUF4283 DOMAIN-CONTAINING PROTEIN"/>
    <property type="match status" value="1"/>
</dbReference>
<feature type="domain" description="Reverse transcriptase" evidence="1">
    <location>
        <begin position="218"/>
        <end position="497"/>
    </location>
</feature>
<sequence>IGTPMYSVTRKLKALKPMFRQQRRKKGDLAMNVKLAAGFLEVAQILLQADRHNSLLLQLENCCRLVYLKATQLEHVMLRQRAKLQWLKGGDQCSKAFFRRVATRRANKRLFQISDSDGLVQTNPTTISSVFVTYFQDLLGGDRTDRALDLHYLRPWARHILTEEEACALIRPVTVDDVKTAMFDIEEDKAPGPDGFSSGFYKAAWPIVGKEISKAIMDFFTTGRLLKQVNATLLTLIPKVRTPHSVADFRPISCCNVIYKVISKILVCRIREILDLLISPSQNAFIPGRLISDNVLLAQELFSGYNQCRLPPRCALKVDLRKAYDTVEWDFLFATLRLFGFPAVFIRWIEECITSAHYSVVVNGGVHGFFAGARGLRQGDPMSPYLFVLVMEVLQMILQQFIDQDGQFLYHWRCSELKLFQLSFADDLLLLCKADVRSVSLFRRGLDVFASLSGLHTNPQKSQLIFSKAASGLRDSLLETLGFQEGHLPVRYLGLPLISARLSIADCQPLLQKIDSRIKGWEGVQLSFAGRLQLIKSVLMSLNVYWAMAFILPKGVIREVEKRMRNFLWKGNSTVGYPKVAWSSVCRPKEEGGLGIRDILALNKALMCRHLWNVIQGNQSSIWVRWIAHNHLRHKSVWTVDVKGGSWGWRKLLRLRSALLPYIDSRLRFPCGPSRTNIPAAATLSTVIVGWSLALASSRTWNALKSYTCYRPFTMVATLFYGEGDFSTKVVYDIFRSPGPKLLSAVYPSIEEHCSLQLAEPCMGEDITWASKRYMGRHTVQAAYRALLAAIVYHIWQERNQRVFRHITRPSSTIARNAIDAIRQKILSIELLDSVSSRGLYRLWRIPWPVRDTA</sequence>
<evidence type="ECO:0000313" key="2">
    <source>
        <dbReference type="EMBL" id="KAL0297938.1"/>
    </source>
</evidence>
<dbReference type="AlphaFoldDB" id="A0AAW2JWC5"/>
<evidence type="ECO:0000259" key="1">
    <source>
        <dbReference type="PROSITE" id="PS50878"/>
    </source>
</evidence>
<dbReference type="PANTHER" id="PTHR33116">
    <property type="entry name" value="REVERSE TRANSCRIPTASE ZINC-BINDING DOMAIN-CONTAINING PROTEIN-RELATED-RELATED"/>
    <property type="match status" value="1"/>
</dbReference>
<proteinExistence type="predicted"/>
<dbReference type="EMBL" id="JACGWM010000861">
    <property type="protein sequence ID" value="KAL0297938.1"/>
    <property type="molecule type" value="Genomic_DNA"/>
</dbReference>
<dbReference type="PROSITE" id="PS50878">
    <property type="entry name" value="RT_POL"/>
    <property type="match status" value="1"/>
</dbReference>
<accession>A0AAW2JWC5</accession>
<comment type="caution">
    <text evidence="2">The sequence shown here is derived from an EMBL/GenBank/DDBJ whole genome shotgun (WGS) entry which is preliminary data.</text>
</comment>
<protein>
    <submittedName>
        <fullName evidence="2">Retrovirus-related Pol polyprotein from type-2 retrotransposable element R2DM</fullName>
    </submittedName>
</protein>
<dbReference type="CDD" id="cd01650">
    <property type="entry name" value="RT_nLTR_like"/>
    <property type="match status" value="1"/>
</dbReference>
<dbReference type="SUPFAM" id="SSF56672">
    <property type="entry name" value="DNA/RNA polymerases"/>
    <property type="match status" value="1"/>
</dbReference>
<name>A0AAW2JWC5_9LAMI</name>
<feature type="non-terminal residue" evidence="2">
    <location>
        <position position="1"/>
    </location>
</feature>
<gene>
    <name evidence="2" type="ORF">Scaly_3078500</name>
</gene>
<reference evidence="2" key="2">
    <citation type="journal article" date="2024" name="Plant">
        <title>Genomic evolution and insights into agronomic trait innovations of Sesamum species.</title>
        <authorList>
            <person name="Miao H."/>
            <person name="Wang L."/>
            <person name="Qu L."/>
            <person name="Liu H."/>
            <person name="Sun Y."/>
            <person name="Le M."/>
            <person name="Wang Q."/>
            <person name="Wei S."/>
            <person name="Zheng Y."/>
            <person name="Lin W."/>
            <person name="Duan Y."/>
            <person name="Cao H."/>
            <person name="Xiong S."/>
            <person name="Wang X."/>
            <person name="Wei L."/>
            <person name="Li C."/>
            <person name="Ma Q."/>
            <person name="Ju M."/>
            <person name="Zhao R."/>
            <person name="Li G."/>
            <person name="Mu C."/>
            <person name="Tian Q."/>
            <person name="Mei H."/>
            <person name="Zhang T."/>
            <person name="Gao T."/>
            <person name="Zhang H."/>
        </authorList>
    </citation>
    <scope>NUCLEOTIDE SEQUENCE</scope>
    <source>
        <strain evidence="2">KEN8</strain>
    </source>
</reference>
<organism evidence="2">
    <name type="scientific">Sesamum calycinum</name>
    <dbReference type="NCBI Taxonomy" id="2727403"/>
    <lineage>
        <taxon>Eukaryota</taxon>
        <taxon>Viridiplantae</taxon>
        <taxon>Streptophyta</taxon>
        <taxon>Embryophyta</taxon>
        <taxon>Tracheophyta</taxon>
        <taxon>Spermatophyta</taxon>
        <taxon>Magnoliopsida</taxon>
        <taxon>eudicotyledons</taxon>
        <taxon>Gunneridae</taxon>
        <taxon>Pentapetalae</taxon>
        <taxon>asterids</taxon>
        <taxon>lamiids</taxon>
        <taxon>Lamiales</taxon>
        <taxon>Pedaliaceae</taxon>
        <taxon>Sesamum</taxon>
    </lineage>
</organism>
<dbReference type="InterPro" id="IPR043502">
    <property type="entry name" value="DNA/RNA_pol_sf"/>
</dbReference>
<dbReference type="Pfam" id="PF00078">
    <property type="entry name" value="RVT_1"/>
    <property type="match status" value="1"/>
</dbReference>
<reference evidence="2" key="1">
    <citation type="submission" date="2020-06" db="EMBL/GenBank/DDBJ databases">
        <authorList>
            <person name="Li T."/>
            <person name="Hu X."/>
            <person name="Zhang T."/>
            <person name="Song X."/>
            <person name="Zhang H."/>
            <person name="Dai N."/>
            <person name="Sheng W."/>
            <person name="Hou X."/>
            <person name="Wei L."/>
        </authorList>
    </citation>
    <scope>NUCLEOTIDE SEQUENCE</scope>
    <source>
        <strain evidence="2">KEN8</strain>
        <tissue evidence="2">Leaf</tissue>
    </source>
</reference>
<dbReference type="InterPro" id="IPR000477">
    <property type="entry name" value="RT_dom"/>
</dbReference>